<dbReference type="Gene3D" id="2.60.120.480">
    <property type="entry name" value="Ureidoglycolate hydrolase"/>
    <property type="match status" value="1"/>
</dbReference>
<dbReference type="GO" id="GO:0004848">
    <property type="term" value="F:ureidoglycolate hydrolase activity"/>
    <property type="evidence" value="ECO:0007669"/>
    <property type="project" value="InterPro"/>
</dbReference>
<reference evidence="6" key="1">
    <citation type="submission" date="2016-10" db="EMBL/GenBank/DDBJ databases">
        <authorList>
            <person name="Varghese N."/>
            <person name="Submissions S."/>
        </authorList>
    </citation>
    <scope>NUCLEOTIDE SEQUENCE [LARGE SCALE GENOMIC DNA]</scope>
    <source>
        <strain evidence="6">DSM 21772</strain>
    </source>
</reference>
<dbReference type="RefSeq" id="WP_083363761.1">
    <property type="nucleotide sequence ID" value="NZ_LT629742.1"/>
</dbReference>
<dbReference type="InterPro" id="IPR007247">
    <property type="entry name" value="Ureidogly_lyase"/>
</dbReference>
<proteinExistence type="predicted"/>
<comment type="catalytic activity">
    <reaction evidence="4">
        <text>(S)-ureidoglycolate = urea + glyoxylate</text>
        <dbReference type="Rhea" id="RHEA:11304"/>
        <dbReference type="ChEBI" id="CHEBI:16199"/>
        <dbReference type="ChEBI" id="CHEBI:36655"/>
        <dbReference type="ChEBI" id="CHEBI:57296"/>
        <dbReference type="EC" id="4.3.2.3"/>
    </reaction>
</comment>
<organism evidence="5 6">
    <name type="scientific">Microterricola viridarii</name>
    <dbReference type="NCBI Taxonomy" id="412690"/>
    <lineage>
        <taxon>Bacteria</taxon>
        <taxon>Bacillati</taxon>
        <taxon>Actinomycetota</taxon>
        <taxon>Actinomycetes</taxon>
        <taxon>Micrococcales</taxon>
        <taxon>Microbacteriaceae</taxon>
        <taxon>Microterricola</taxon>
    </lineage>
</organism>
<dbReference type="EMBL" id="LT629742">
    <property type="protein sequence ID" value="SDS63082.1"/>
    <property type="molecule type" value="Genomic_DNA"/>
</dbReference>
<dbReference type="GO" id="GO:0006144">
    <property type="term" value="P:purine nucleobase metabolic process"/>
    <property type="evidence" value="ECO:0007669"/>
    <property type="project" value="UniProtKB-KW"/>
</dbReference>
<dbReference type="Proteomes" id="UP000181956">
    <property type="component" value="Chromosome I"/>
</dbReference>
<dbReference type="InterPro" id="IPR011051">
    <property type="entry name" value="RmlC_Cupin_sf"/>
</dbReference>
<evidence type="ECO:0000256" key="3">
    <source>
        <dbReference type="ARBA" id="ARBA00023239"/>
    </source>
</evidence>
<name>A0A1H1TS96_9MICO</name>
<dbReference type="InterPro" id="IPR024060">
    <property type="entry name" value="Ureidoglycolate_lyase_dom_sf"/>
</dbReference>
<accession>A0A1H1TS96</accession>
<comment type="subunit">
    <text evidence="1">Homodimer.</text>
</comment>
<dbReference type="GO" id="GO:0050385">
    <property type="term" value="F:ureidoglycolate lyase activity"/>
    <property type="evidence" value="ECO:0007669"/>
    <property type="project" value="UniProtKB-EC"/>
</dbReference>
<dbReference type="Pfam" id="PF04115">
    <property type="entry name" value="Ureidogly_lyase"/>
    <property type="match status" value="1"/>
</dbReference>
<dbReference type="AlphaFoldDB" id="A0A1H1TS96"/>
<dbReference type="STRING" id="412690.SAMN04489834_1834"/>
<evidence type="ECO:0000256" key="4">
    <source>
        <dbReference type="ARBA" id="ARBA00047684"/>
    </source>
</evidence>
<keyword evidence="6" id="KW-1185">Reference proteome</keyword>
<keyword evidence="3 5" id="KW-0456">Lyase</keyword>
<evidence type="ECO:0000313" key="6">
    <source>
        <dbReference type="Proteomes" id="UP000181956"/>
    </source>
</evidence>
<evidence type="ECO:0000256" key="2">
    <source>
        <dbReference type="ARBA" id="ARBA00022631"/>
    </source>
</evidence>
<dbReference type="OrthoDB" id="9804602at2"/>
<sequence>MSPQTRTLTAEPLSADSFAAFGEYLDLGAGGERVMTTLGDGWTDRRSLHAVLETPGHLGFTLGAAAPFQVTGMERHHHTREVLLCAAEPVVVAVAATAGERPDAADLRAFLLQPGDVIVLAEGIWHTACHGVGKPAHYYWMATADDSIADDWVLPTGAAVTVQAAA</sequence>
<evidence type="ECO:0000256" key="1">
    <source>
        <dbReference type="ARBA" id="ARBA00011738"/>
    </source>
</evidence>
<keyword evidence="2" id="KW-0659">Purine metabolism</keyword>
<gene>
    <name evidence="5" type="ORF">SAMN04489834_1834</name>
</gene>
<evidence type="ECO:0000313" key="5">
    <source>
        <dbReference type="EMBL" id="SDS63082.1"/>
    </source>
</evidence>
<dbReference type="SUPFAM" id="SSF51182">
    <property type="entry name" value="RmlC-like cupins"/>
    <property type="match status" value="1"/>
</dbReference>
<dbReference type="GO" id="GO:0000256">
    <property type="term" value="P:allantoin catabolic process"/>
    <property type="evidence" value="ECO:0007669"/>
    <property type="project" value="InterPro"/>
</dbReference>
<protein>
    <submittedName>
        <fullName evidence="5">Ureidoglycolate lyase</fullName>
    </submittedName>
</protein>